<comment type="caution">
    <text evidence="6">The sequence shown here is derived from an EMBL/GenBank/DDBJ whole genome shotgun (WGS) entry which is preliminary data.</text>
</comment>
<proteinExistence type="predicted"/>
<dbReference type="PROSITE" id="PS00041">
    <property type="entry name" value="HTH_ARAC_FAMILY_1"/>
    <property type="match status" value="1"/>
</dbReference>
<dbReference type="Pfam" id="PF02311">
    <property type="entry name" value="AraC_binding"/>
    <property type="match status" value="1"/>
</dbReference>
<dbReference type="InterPro" id="IPR009057">
    <property type="entry name" value="Homeodomain-like_sf"/>
</dbReference>
<keyword evidence="4" id="KW-0804">Transcription</keyword>
<dbReference type="InterPro" id="IPR050204">
    <property type="entry name" value="AraC_XylS_family_regulators"/>
</dbReference>
<evidence type="ECO:0000256" key="4">
    <source>
        <dbReference type="ARBA" id="ARBA00023163"/>
    </source>
</evidence>
<protein>
    <submittedName>
        <fullName evidence="6">Helix-turn-helix transcriptional regulator</fullName>
    </submittedName>
</protein>
<keyword evidence="2" id="KW-0238">DNA-binding</keyword>
<dbReference type="SUPFAM" id="SSF51215">
    <property type="entry name" value="Regulatory protein AraC"/>
    <property type="match status" value="1"/>
</dbReference>
<evidence type="ECO:0000256" key="2">
    <source>
        <dbReference type="ARBA" id="ARBA00023125"/>
    </source>
</evidence>
<dbReference type="EMBL" id="JACXAA010000031">
    <property type="protein sequence ID" value="MBD2757771.1"/>
    <property type="molecule type" value="Genomic_DNA"/>
</dbReference>
<dbReference type="InterPro" id="IPR018062">
    <property type="entry name" value="HTH_AraC-typ_CS"/>
</dbReference>
<sequence length="269" mass="31116">MINRTTGQFYGQTSALIQVEGLTLTDTEYTHDFVDWHYHQNAYFTFILEGGVLEGNKQHTYHCSAGSLLFHHWQEAHYNKKPPGFTRGFHLELEPQWLTRFDLDLNRVQGSLNLADPQLKVLFYQLFMESKVTDITRPLAIQSVLIEVVSRLVRDGQATDRNRPAWVNQLRDVLQDTPTQNWTLPALAQTVGIHPVHLSRSFEQYFHCSLSQYIRTIRIQHALALMPQKHTSLTDIALACGFADQSHFIRCFKALCGDKPLAYRRHLLR</sequence>
<dbReference type="SMART" id="SM00342">
    <property type="entry name" value="HTH_ARAC"/>
    <property type="match status" value="1"/>
</dbReference>
<organism evidence="6 7">
    <name type="scientific">Spirosoma validum</name>
    <dbReference type="NCBI Taxonomy" id="2771355"/>
    <lineage>
        <taxon>Bacteria</taxon>
        <taxon>Pseudomonadati</taxon>
        <taxon>Bacteroidota</taxon>
        <taxon>Cytophagia</taxon>
        <taxon>Cytophagales</taxon>
        <taxon>Cytophagaceae</taxon>
        <taxon>Spirosoma</taxon>
    </lineage>
</organism>
<name>A0A927B9R5_9BACT</name>
<evidence type="ECO:0000313" key="6">
    <source>
        <dbReference type="EMBL" id="MBD2757771.1"/>
    </source>
</evidence>
<evidence type="ECO:0000313" key="7">
    <source>
        <dbReference type="Proteomes" id="UP000653797"/>
    </source>
</evidence>
<evidence type="ECO:0000256" key="1">
    <source>
        <dbReference type="ARBA" id="ARBA00023015"/>
    </source>
</evidence>
<dbReference type="Pfam" id="PF12833">
    <property type="entry name" value="HTH_18"/>
    <property type="match status" value="1"/>
</dbReference>
<dbReference type="PROSITE" id="PS01124">
    <property type="entry name" value="HTH_ARAC_FAMILY_2"/>
    <property type="match status" value="1"/>
</dbReference>
<dbReference type="InterPro" id="IPR003313">
    <property type="entry name" value="AraC-bd"/>
</dbReference>
<dbReference type="Gene3D" id="1.10.10.60">
    <property type="entry name" value="Homeodomain-like"/>
    <property type="match status" value="1"/>
</dbReference>
<reference evidence="6" key="1">
    <citation type="submission" date="2020-09" db="EMBL/GenBank/DDBJ databases">
        <authorList>
            <person name="Kim M.K."/>
        </authorList>
    </citation>
    <scope>NUCLEOTIDE SEQUENCE</scope>
    <source>
        <strain evidence="6">BT704</strain>
    </source>
</reference>
<keyword evidence="7" id="KW-1185">Reference proteome</keyword>
<dbReference type="RefSeq" id="WP_191043393.1">
    <property type="nucleotide sequence ID" value="NZ_JACXAA010000031.1"/>
</dbReference>
<evidence type="ECO:0000256" key="3">
    <source>
        <dbReference type="ARBA" id="ARBA00023159"/>
    </source>
</evidence>
<accession>A0A927B9R5</accession>
<gene>
    <name evidence="6" type="ORF">IC230_33220</name>
</gene>
<dbReference type="InterPro" id="IPR037923">
    <property type="entry name" value="HTH-like"/>
</dbReference>
<feature type="domain" description="HTH araC/xylS-type" evidence="5">
    <location>
        <begin position="168"/>
        <end position="266"/>
    </location>
</feature>
<dbReference type="SUPFAM" id="SSF46689">
    <property type="entry name" value="Homeodomain-like"/>
    <property type="match status" value="2"/>
</dbReference>
<dbReference type="GO" id="GO:0043565">
    <property type="term" value="F:sequence-specific DNA binding"/>
    <property type="evidence" value="ECO:0007669"/>
    <property type="project" value="InterPro"/>
</dbReference>
<keyword evidence="1" id="KW-0805">Transcription regulation</keyword>
<dbReference type="GO" id="GO:0003700">
    <property type="term" value="F:DNA-binding transcription factor activity"/>
    <property type="evidence" value="ECO:0007669"/>
    <property type="project" value="InterPro"/>
</dbReference>
<keyword evidence="3" id="KW-0010">Activator</keyword>
<dbReference type="InterPro" id="IPR018060">
    <property type="entry name" value="HTH_AraC"/>
</dbReference>
<dbReference type="AlphaFoldDB" id="A0A927B9R5"/>
<evidence type="ECO:0000259" key="5">
    <source>
        <dbReference type="PROSITE" id="PS01124"/>
    </source>
</evidence>
<dbReference type="PANTHER" id="PTHR46796">
    <property type="entry name" value="HTH-TYPE TRANSCRIPTIONAL ACTIVATOR RHAS-RELATED"/>
    <property type="match status" value="1"/>
</dbReference>
<dbReference type="Proteomes" id="UP000653797">
    <property type="component" value="Unassembled WGS sequence"/>
</dbReference>